<evidence type="ECO:0000313" key="3">
    <source>
        <dbReference type="Proteomes" id="UP000317685"/>
    </source>
</evidence>
<keyword evidence="1" id="KW-1133">Transmembrane helix</keyword>
<dbReference type="GeneID" id="300130709"/>
<dbReference type="Proteomes" id="UP000317685">
    <property type="component" value="Unassembled WGS sequence"/>
</dbReference>
<dbReference type="RefSeq" id="WP_145784862.1">
    <property type="nucleotide sequence ID" value="NZ_VIWZ01000001.1"/>
</dbReference>
<sequence length="451" mass="48904">MSLAAEREGLPQNVVTVFAVIDAVDSLDTLRGSVGERSLMLKDVTSVRVVAYFPCQLSAETGSQPDAPAGWRVTDGLTDLALQPYGQRLLDELLGSMPRPTMEISGGPEILRAAGEEVEPSLLPTTASGAWQVLSARVSLWNVDCGLLCITYQLPDGIVSGTGDVVDEVAPPVQRMVPAVTRLLRAILPAAVGEDEVFVLWANTTFAVRVDPDCDPARRRAIAEAFTPDGVDCTPDGARGGVLRVGSHTTAVVNDFGSRPALLLARLTGVHHVCWAAALRYDAVLSAELSQIDPGRADLSMSALEDQAKRILRGYHRIRLFRLGYSSVEAHLDAAGGTVWNALEQQWKFRLVLTTLDERLDFVRTLHQQLVGRLQDRRSRLLNELVLGFTFLNIFAIVLAALTFVALPSLDVGLLASVIGMVMLLVNLTAYLAFRRQINDPGRNPRASARP</sequence>
<accession>A0A561W7K9</accession>
<feature type="transmembrane region" description="Helical" evidence="1">
    <location>
        <begin position="385"/>
        <end position="407"/>
    </location>
</feature>
<protein>
    <submittedName>
        <fullName evidence="2">Uncharacterized protein</fullName>
    </submittedName>
</protein>
<gene>
    <name evidence="2" type="ORF">FHU34_115254</name>
</gene>
<evidence type="ECO:0000313" key="2">
    <source>
        <dbReference type="EMBL" id="TWG19861.1"/>
    </source>
</evidence>
<proteinExistence type="predicted"/>
<keyword evidence="1" id="KW-0812">Transmembrane</keyword>
<reference evidence="2 3" key="1">
    <citation type="submission" date="2019-06" db="EMBL/GenBank/DDBJ databases">
        <title>Sequencing the genomes of 1000 actinobacteria strains.</title>
        <authorList>
            <person name="Klenk H.-P."/>
        </authorList>
    </citation>
    <scope>NUCLEOTIDE SEQUENCE [LARGE SCALE GENOMIC DNA]</scope>
    <source>
        <strain evidence="2 3">DSM 45885</strain>
    </source>
</reference>
<evidence type="ECO:0000256" key="1">
    <source>
        <dbReference type="SAM" id="Phobius"/>
    </source>
</evidence>
<keyword evidence="1" id="KW-0472">Membrane</keyword>
<comment type="caution">
    <text evidence="2">The sequence shown here is derived from an EMBL/GenBank/DDBJ whole genome shotgun (WGS) entry which is preliminary data.</text>
</comment>
<feature type="transmembrane region" description="Helical" evidence="1">
    <location>
        <begin position="413"/>
        <end position="434"/>
    </location>
</feature>
<organism evidence="2 3">
    <name type="scientific">Micromonospora taraxaci</name>
    <dbReference type="NCBI Taxonomy" id="1316803"/>
    <lineage>
        <taxon>Bacteria</taxon>
        <taxon>Bacillati</taxon>
        <taxon>Actinomycetota</taxon>
        <taxon>Actinomycetes</taxon>
        <taxon>Micromonosporales</taxon>
        <taxon>Micromonosporaceae</taxon>
        <taxon>Micromonospora</taxon>
    </lineage>
</organism>
<dbReference type="AlphaFoldDB" id="A0A561W7K9"/>
<keyword evidence="3" id="KW-1185">Reference proteome</keyword>
<dbReference type="EMBL" id="VIWZ01000001">
    <property type="protein sequence ID" value="TWG19861.1"/>
    <property type="molecule type" value="Genomic_DNA"/>
</dbReference>
<name>A0A561W7K9_9ACTN</name>